<evidence type="ECO:0000313" key="2">
    <source>
        <dbReference type="Proteomes" id="UP000823868"/>
    </source>
</evidence>
<evidence type="ECO:0000313" key="1">
    <source>
        <dbReference type="EMBL" id="HIY21681.1"/>
    </source>
</evidence>
<reference evidence="1" key="1">
    <citation type="journal article" date="2021" name="PeerJ">
        <title>Extensive microbial diversity within the chicken gut microbiome revealed by metagenomics and culture.</title>
        <authorList>
            <person name="Gilroy R."/>
            <person name="Ravi A."/>
            <person name="Getino M."/>
            <person name="Pursley I."/>
            <person name="Horton D.L."/>
            <person name="Alikhan N.F."/>
            <person name="Baker D."/>
            <person name="Gharbi K."/>
            <person name="Hall N."/>
            <person name="Watson M."/>
            <person name="Adriaenssens E.M."/>
            <person name="Foster-Nyarko E."/>
            <person name="Jarju S."/>
            <person name="Secka A."/>
            <person name="Antonio M."/>
            <person name="Oren A."/>
            <person name="Chaudhuri R.R."/>
            <person name="La Ragione R."/>
            <person name="Hildebrand F."/>
            <person name="Pallen M.J."/>
        </authorList>
    </citation>
    <scope>NUCLEOTIDE SEQUENCE</scope>
    <source>
        <strain evidence="1">ChiBcec16_6824</strain>
    </source>
</reference>
<gene>
    <name evidence="1" type="ORF">H9841_07275</name>
</gene>
<dbReference type="AlphaFoldDB" id="A0A9D1Y904"/>
<dbReference type="EMBL" id="DXDX01000135">
    <property type="protein sequence ID" value="HIY21681.1"/>
    <property type="molecule type" value="Genomic_DNA"/>
</dbReference>
<reference evidence="1" key="2">
    <citation type="submission" date="2021-04" db="EMBL/GenBank/DDBJ databases">
        <authorList>
            <person name="Gilroy R."/>
        </authorList>
    </citation>
    <scope>NUCLEOTIDE SEQUENCE</scope>
    <source>
        <strain evidence="1">ChiBcec16_6824</strain>
    </source>
</reference>
<accession>A0A9D1Y904</accession>
<keyword evidence="1" id="KW-0031">Aminopeptidase</keyword>
<name>A0A9D1Y904_9FIRM</name>
<keyword evidence="1" id="KW-0378">Hydrolase</keyword>
<keyword evidence="1" id="KW-0645">Protease</keyword>
<dbReference type="Proteomes" id="UP000823868">
    <property type="component" value="Unassembled WGS sequence"/>
</dbReference>
<sequence length="108" mass="11713">MTLAKLLGEVPERDEPKLEVLCAAALEELRRRLRPGVTEEDCGDAFPLAGAFLALANLEDGGGVERFSAGDLTIQTGGSAAVQWRRQAKTALEPWLVDENFAFRGVWG</sequence>
<protein>
    <submittedName>
        <fullName evidence="1">Aminopeptidase P family protein</fullName>
    </submittedName>
</protein>
<comment type="caution">
    <text evidence="1">The sequence shown here is derived from an EMBL/GenBank/DDBJ whole genome shotgun (WGS) entry which is preliminary data.</text>
</comment>
<dbReference type="GO" id="GO:0004177">
    <property type="term" value="F:aminopeptidase activity"/>
    <property type="evidence" value="ECO:0007669"/>
    <property type="project" value="UniProtKB-KW"/>
</dbReference>
<organism evidence="1 2">
    <name type="scientific">Candidatus Flavonifractor merdigallinarum</name>
    <dbReference type="NCBI Taxonomy" id="2838589"/>
    <lineage>
        <taxon>Bacteria</taxon>
        <taxon>Bacillati</taxon>
        <taxon>Bacillota</taxon>
        <taxon>Clostridia</taxon>
        <taxon>Eubacteriales</taxon>
        <taxon>Oscillospiraceae</taxon>
        <taxon>Flavonifractor</taxon>
    </lineage>
</organism>
<proteinExistence type="predicted"/>